<feature type="region of interest" description="Disordered" evidence="2">
    <location>
        <begin position="135"/>
        <end position="162"/>
    </location>
</feature>
<comment type="caution">
    <text evidence="3">The sequence shown here is derived from an EMBL/GenBank/DDBJ whole genome shotgun (WGS) entry which is preliminary data.</text>
</comment>
<proteinExistence type="predicted"/>
<evidence type="ECO:0000256" key="2">
    <source>
        <dbReference type="SAM" id="MobiDB-lite"/>
    </source>
</evidence>
<keyword evidence="1" id="KW-0175">Coiled coil</keyword>
<evidence type="ECO:0008006" key="5">
    <source>
        <dbReference type="Google" id="ProtNLM"/>
    </source>
</evidence>
<dbReference type="PROSITE" id="PS51257">
    <property type="entry name" value="PROKAR_LIPOPROTEIN"/>
    <property type="match status" value="1"/>
</dbReference>
<feature type="coiled-coil region" evidence="1">
    <location>
        <begin position="14"/>
        <end position="41"/>
    </location>
</feature>
<sequence length="162" mass="18917">MKKLINLFVLLILIVGCENNNKELSEKFEKLQSQRDSISQVHSKFKSIHDEMLKKFQNFNQKLGSMDVQDSTIFEDVAKHSTILEQHDAIIKSHDEILEGHKEMKTSFDEKSEAEKKTQIEEMIATHKKLMEEHKAMEEDHSTMEKEHEEIMVKLDSTDTSN</sequence>
<protein>
    <recommendedName>
        <fullName evidence="5">Lipoprotein</fullName>
    </recommendedName>
</protein>
<reference evidence="3" key="1">
    <citation type="submission" date="2021-12" db="EMBL/GenBank/DDBJ databases">
        <title>Description of Gramella crocea sp. nov., a new bacterium isolated from activated sludge.</title>
        <authorList>
            <person name="Zhang X."/>
        </authorList>
    </citation>
    <scope>NUCLEOTIDE SEQUENCE</scope>
    <source>
        <strain evidence="3">YB25</strain>
    </source>
</reference>
<evidence type="ECO:0000313" key="3">
    <source>
        <dbReference type="EMBL" id="MCG9970781.1"/>
    </source>
</evidence>
<dbReference type="EMBL" id="JAJSON010000012">
    <property type="protein sequence ID" value="MCG9970781.1"/>
    <property type="molecule type" value="Genomic_DNA"/>
</dbReference>
<evidence type="ECO:0000313" key="4">
    <source>
        <dbReference type="Proteomes" id="UP001139344"/>
    </source>
</evidence>
<dbReference type="RefSeq" id="WP_240096407.1">
    <property type="nucleotide sequence ID" value="NZ_JAJSON010000012.1"/>
</dbReference>
<gene>
    <name evidence="3" type="ORF">LU635_03955</name>
</gene>
<evidence type="ECO:0000256" key="1">
    <source>
        <dbReference type="SAM" id="Coils"/>
    </source>
</evidence>
<keyword evidence="4" id="KW-1185">Reference proteome</keyword>
<dbReference type="AlphaFoldDB" id="A0A9X1UVB9"/>
<accession>A0A9X1UVB9</accession>
<name>A0A9X1UVB9_9FLAO</name>
<organism evidence="3 4">
    <name type="scientific">Christiangramia crocea</name>
    <dbReference type="NCBI Taxonomy" id="2904124"/>
    <lineage>
        <taxon>Bacteria</taxon>
        <taxon>Pseudomonadati</taxon>
        <taxon>Bacteroidota</taxon>
        <taxon>Flavobacteriia</taxon>
        <taxon>Flavobacteriales</taxon>
        <taxon>Flavobacteriaceae</taxon>
        <taxon>Christiangramia</taxon>
    </lineage>
</organism>
<dbReference type="Proteomes" id="UP001139344">
    <property type="component" value="Unassembled WGS sequence"/>
</dbReference>